<dbReference type="InterPro" id="IPR029787">
    <property type="entry name" value="Nucleotide_cyclase"/>
</dbReference>
<dbReference type="SUPFAM" id="SSF55073">
    <property type="entry name" value="Nucleotide cyclase"/>
    <property type="match status" value="1"/>
</dbReference>
<protein>
    <submittedName>
        <fullName evidence="4">Cyclase</fullName>
    </submittedName>
</protein>
<keyword evidence="2" id="KW-0067">ATP-binding</keyword>
<feature type="domain" description="Guanylate cyclase" evidence="3">
    <location>
        <begin position="40"/>
        <end position="161"/>
    </location>
</feature>
<evidence type="ECO:0000313" key="4">
    <source>
        <dbReference type="EMBL" id="BBX02196.1"/>
    </source>
</evidence>
<evidence type="ECO:0000256" key="2">
    <source>
        <dbReference type="ARBA" id="ARBA00022840"/>
    </source>
</evidence>
<dbReference type="Gene3D" id="3.30.70.1230">
    <property type="entry name" value="Nucleotide cyclase"/>
    <property type="match status" value="1"/>
</dbReference>
<keyword evidence="5" id="KW-1185">Reference proteome</keyword>
<dbReference type="InterPro" id="IPR041664">
    <property type="entry name" value="AAA_16"/>
</dbReference>
<dbReference type="InterPro" id="IPR001054">
    <property type="entry name" value="A/G_cyclase"/>
</dbReference>
<dbReference type="Proteomes" id="UP000466681">
    <property type="component" value="Chromosome"/>
</dbReference>
<dbReference type="SMART" id="SM00044">
    <property type="entry name" value="CYCc"/>
    <property type="match status" value="1"/>
</dbReference>
<name>A0AAD1HD82_9MYCO</name>
<reference evidence="4 5" key="1">
    <citation type="journal article" date="2019" name="Emerg. Microbes Infect.">
        <title>Comprehensive subspecies identification of 175 nontuberculous mycobacteria species based on 7547 genomic profiles.</title>
        <authorList>
            <person name="Matsumoto Y."/>
            <person name="Kinjo T."/>
            <person name="Motooka D."/>
            <person name="Nabeya D."/>
            <person name="Jung N."/>
            <person name="Uechi K."/>
            <person name="Horii T."/>
            <person name="Iida T."/>
            <person name="Fujita J."/>
            <person name="Nakamura S."/>
        </authorList>
    </citation>
    <scope>NUCLEOTIDE SEQUENCE [LARGE SCALE GENOMIC DNA]</scope>
    <source>
        <strain evidence="4 5">JCM 6375</strain>
    </source>
</reference>
<dbReference type="GO" id="GO:0035556">
    <property type="term" value="P:intracellular signal transduction"/>
    <property type="evidence" value="ECO:0007669"/>
    <property type="project" value="InterPro"/>
</dbReference>
<dbReference type="Gene3D" id="3.40.50.300">
    <property type="entry name" value="P-loop containing nucleotide triphosphate hydrolases"/>
    <property type="match status" value="1"/>
</dbReference>
<dbReference type="GO" id="GO:0005524">
    <property type="term" value="F:ATP binding"/>
    <property type="evidence" value="ECO:0007669"/>
    <property type="project" value="UniProtKB-KW"/>
</dbReference>
<dbReference type="AlphaFoldDB" id="A0AAD1HD82"/>
<dbReference type="GO" id="GO:0004016">
    <property type="term" value="F:adenylate cyclase activity"/>
    <property type="evidence" value="ECO:0007669"/>
    <property type="project" value="TreeGrafter"/>
</dbReference>
<evidence type="ECO:0000256" key="1">
    <source>
        <dbReference type="ARBA" id="ARBA00022741"/>
    </source>
</evidence>
<sequence length="1045" mass="111534">MEGTRCPSCDTELGATAKFCSECGTPVTRAAGAAEYKQVTVLFADVVHSMDIARSVGAERLREIMAGLVDTATSVVKRYGGTVDKFTGDGIMAVFGAPVALEDHALRACLAALGIQEEVGPLEFQLRIGIDSGQVIAGEIGSGALGYTAIGEHVGMAQRMETAAPPGGVMLSASTARLLNGAVTLGELELVQVKGAEYPVPARRLLGVGTGNHAPPRIESNLVGRQWEMTALEGLLNRAINGQGAVVGVSGPAGIGKSRLLRELTAMAANRGLQVFTAHCESHTSQVPFHAVKTLFRAASGVEGLDAAEARARIAAQPRDVDPEDRFLFEDLLGIADPDTPQPQIDPDARRRRLTAMVNSASLGVATCAVYVIEDAHWIDEASESLLADFLSVVPQTPLLTLITHRPEYRGALSQVVGAQSFALAPLSDRETTTLVASLLGPDSSAQTLGETIVERAAGTPLFAEEIVLELAERGVLQGEPGAYVATVEAAEVTVPATLQATIASRIDRLDPRAKRTLGAAAAIGSRFGAELLTALGVEPAFTELLAARLIDQVTFTRSPEYVFHQPLIRTVAYESQLRSDRADLHRRVAAAIEAKSVGSADENAALIAEHLEAAGDLESAFDWHMRAGTWLNNRDFASARVSWERASHVADALPTDHPGRLAMQIAPRTAICATDWRLHADDSNERFDELRKLCALAGDKTSLALAIMGPMSVHAQRGEVRESQRLASELIALLDSIGDAALAAEAAFGAISMKAQAGEMETVLRWAQATIDWADGDPTKGGLIVGSPLAVARVLRGLARAWLGLPGWCRDLDDGVAMGKQSGEPMTQVVTVSWKCGTGPWHGLLCADDDVVNTADDGLRTAQSSGDDYAVAMAEYILGSVMLLRGRRSDRESGYAMLTRLREDCIRRRYLLSELPVFDTYIGRELTKRGDVESGIVMMRNALDDMTRNGQVGYYIPTAGFLVEALLERGDNGDLVEAESVAAAIGSAPADGSVVRDIWALRMRALLARARGDGADYRQLRNRYREMAASLGFEGHMRWAAAMP</sequence>
<dbReference type="EMBL" id="AP022560">
    <property type="protein sequence ID" value="BBX02196.1"/>
    <property type="molecule type" value="Genomic_DNA"/>
</dbReference>
<organism evidence="4 5">
    <name type="scientific">Mycolicibacterium moriokaense</name>
    <dbReference type="NCBI Taxonomy" id="39691"/>
    <lineage>
        <taxon>Bacteria</taxon>
        <taxon>Bacillati</taxon>
        <taxon>Actinomycetota</taxon>
        <taxon>Actinomycetes</taxon>
        <taxon>Mycobacteriales</taxon>
        <taxon>Mycobacteriaceae</taxon>
        <taxon>Mycolicibacterium</taxon>
    </lineage>
</organism>
<gene>
    <name evidence="4" type="ORF">MMOR_31320</name>
</gene>
<evidence type="ECO:0000259" key="3">
    <source>
        <dbReference type="PROSITE" id="PS50125"/>
    </source>
</evidence>
<proteinExistence type="predicted"/>
<dbReference type="GO" id="GO:0005737">
    <property type="term" value="C:cytoplasm"/>
    <property type="evidence" value="ECO:0007669"/>
    <property type="project" value="TreeGrafter"/>
</dbReference>
<dbReference type="GO" id="GO:0009190">
    <property type="term" value="P:cyclic nucleotide biosynthetic process"/>
    <property type="evidence" value="ECO:0007669"/>
    <property type="project" value="InterPro"/>
</dbReference>
<dbReference type="PROSITE" id="PS50125">
    <property type="entry name" value="GUANYLATE_CYCLASE_2"/>
    <property type="match status" value="1"/>
</dbReference>
<accession>A0AAD1HD82</accession>
<dbReference type="Pfam" id="PF13191">
    <property type="entry name" value="AAA_16"/>
    <property type="match status" value="1"/>
</dbReference>
<evidence type="ECO:0000313" key="5">
    <source>
        <dbReference type="Proteomes" id="UP000466681"/>
    </source>
</evidence>
<dbReference type="CDD" id="cd07302">
    <property type="entry name" value="CHD"/>
    <property type="match status" value="1"/>
</dbReference>
<dbReference type="KEGG" id="mmor:MMOR_31320"/>
<keyword evidence="1" id="KW-0547">Nucleotide-binding</keyword>
<dbReference type="PANTHER" id="PTHR16305:SF28">
    <property type="entry name" value="GUANYLATE CYCLASE DOMAIN-CONTAINING PROTEIN"/>
    <property type="match status" value="1"/>
</dbReference>
<dbReference type="RefSeq" id="WP_083152850.1">
    <property type="nucleotide sequence ID" value="NZ_AP022560.1"/>
</dbReference>
<dbReference type="SUPFAM" id="SSF52540">
    <property type="entry name" value="P-loop containing nucleoside triphosphate hydrolases"/>
    <property type="match status" value="1"/>
</dbReference>
<dbReference type="Pfam" id="PF00211">
    <property type="entry name" value="Guanylate_cyc"/>
    <property type="match status" value="1"/>
</dbReference>
<dbReference type="InterPro" id="IPR027417">
    <property type="entry name" value="P-loop_NTPase"/>
</dbReference>
<dbReference type="PANTHER" id="PTHR16305">
    <property type="entry name" value="TESTICULAR SOLUBLE ADENYLYL CYCLASE"/>
    <property type="match status" value="1"/>
</dbReference>